<keyword evidence="3" id="KW-1185">Reference proteome</keyword>
<name>A0A437AD44_ARTFL</name>
<dbReference type="GeneID" id="93582353"/>
<dbReference type="EMBL" id="SAEB01000001">
    <property type="protein sequence ID" value="RVD89018.1"/>
    <property type="molecule type" value="Genomic_DNA"/>
</dbReference>
<evidence type="ECO:0000313" key="3">
    <source>
        <dbReference type="Proteomes" id="UP000283090"/>
    </source>
</evidence>
<dbReference type="OrthoDB" id="5319928at2759"/>
<dbReference type="VEuPathDB" id="FungiDB:DFL_000042"/>
<gene>
    <name evidence="2" type="ORF">DFL_000042</name>
</gene>
<evidence type="ECO:0000256" key="1">
    <source>
        <dbReference type="SAM" id="MobiDB-lite"/>
    </source>
</evidence>
<dbReference type="RefSeq" id="XP_067494562.1">
    <property type="nucleotide sequence ID" value="XM_067633254.1"/>
</dbReference>
<accession>A0A437AD44</accession>
<dbReference type="AlphaFoldDB" id="A0A437AD44"/>
<protein>
    <submittedName>
        <fullName evidence="2">Uncharacterized protein</fullName>
    </submittedName>
</protein>
<organism evidence="2 3">
    <name type="scientific">Arthrobotrys flagrans</name>
    <name type="common">Nematode-trapping fungus</name>
    <name type="synonym">Trichothecium flagrans</name>
    <dbReference type="NCBI Taxonomy" id="97331"/>
    <lineage>
        <taxon>Eukaryota</taxon>
        <taxon>Fungi</taxon>
        <taxon>Dikarya</taxon>
        <taxon>Ascomycota</taxon>
        <taxon>Pezizomycotina</taxon>
        <taxon>Orbiliomycetes</taxon>
        <taxon>Orbiliales</taxon>
        <taxon>Orbiliaceae</taxon>
        <taxon>Arthrobotrys</taxon>
    </lineage>
</organism>
<reference evidence="2 3" key="1">
    <citation type="submission" date="2019-01" db="EMBL/GenBank/DDBJ databases">
        <title>Intercellular communication is required for trap formation in the nematode-trapping fungus Duddingtonia flagrans.</title>
        <authorList>
            <person name="Youssar L."/>
            <person name="Wernet V."/>
            <person name="Hensel N."/>
            <person name="Hildebrandt H.-G."/>
            <person name="Fischer R."/>
        </authorList>
    </citation>
    <scope>NUCLEOTIDE SEQUENCE [LARGE SCALE GENOMIC DNA]</scope>
    <source>
        <strain evidence="2 3">CBS H-5679</strain>
    </source>
</reference>
<sequence>MSRSAFDRSNIPVVAQNSSSAWLTNEMKVDENGEREVRFADPDIEEAYQNEGDGMNREAFHEYLEVKKTIKPLNIIKRSSMKSDHFENHGTKKISSAEANGACPVTSTTTYQAAQNLLVPSRRTTMRKWVPPGEDIPEGTPDQVREAMLSLESLVRRSEQEFSGLRFPEPKQGLLLHDHEAEARRLLASPKTSPQLFDKVDQIPFVPVARSRVSQLRQGIDNTNMLTNLPAPGALSPNEGQLKHRADDLNVSRTVSGSSKPSNFLLSRHQHGHSASRFGPRSISSNGLTADEFMAVVHRGSSRSRSRPNAIPPPSGATFRGRKHSQESSSIVTDDNTIDLAELSGQTGYPLNSTTVALRSLGHSISTTRRNGIRPRTSGTLSDQHITVAKGRRGRDGEITRWI</sequence>
<evidence type="ECO:0000313" key="2">
    <source>
        <dbReference type="EMBL" id="RVD89018.1"/>
    </source>
</evidence>
<feature type="region of interest" description="Disordered" evidence="1">
    <location>
        <begin position="299"/>
        <end position="332"/>
    </location>
</feature>
<comment type="caution">
    <text evidence="2">The sequence shown here is derived from an EMBL/GenBank/DDBJ whole genome shotgun (WGS) entry which is preliminary data.</text>
</comment>
<dbReference type="Proteomes" id="UP000283090">
    <property type="component" value="Unassembled WGS sequence"/>
</dbReference>
<proteinExistence type="predicted"/>